<dbReference type="InterPro" id="IPR029058">
    <property type="entry name" value="AB_hydrolase_fold"/>
</dbReference>
<sequence>MSEAVAQRRIQAGEVTLNIAEAGPAEGPLVILLHGFPEFWFGWREQIGPLAAAGFRVAAPDQRGYNLSDKPTGAKAYRLDALAADVLALADALGAQTFSLVGHDWGASVAWWLATVAPERIERMAILNAPHPALWRREMLEDPEQRRKSRYVQMLRIPLLPELMVRAGGYKGLADAFKQSTRPDAFDPEAMAAYRAAWMQPGALTATLNWYRALFLQALPVPPAGSLTTPTLVLWGDQDAFARPDLAEASAALCAKAEVRHFPQASHWLAHDEPEAVSAALLDFLKSA</sequence>
<name>A0ABU0IT67_9CAUL</name>
<proteinExistence type="predicted"/>
<evidence type="ECO:0000256" key="1">
    <source>
        <dbReference type="ARBA" id="ARBA00022801"/>
    </source>
</evidence>
<evidence type="ECO:0000259" key="2">
    <source>
        <dbReference type="Pfam" id="PF00561"/>
    </source>
</evidence>
<protein>
    <submittedName>
        <fullName evidence="3">Pimeloyl-ACP methyl ester carboxylesterase</fullName>
    </submittedName>
</protein>
<dbReference type="Gene3D" id="3.40.50.1820">
    <property type="entry name" value="alpha/beta hydrolase"/>
    <property type="match status" value="1"/>
</dbReference>
<dbReference type="SUPFAM" id="SSF53474">
    <property type="entry name" value="alpha/beta-Hydrolases"/>
    <property type="match status" value="1"/>
</dbReference>
<gene>
    <name evidence="3" type="ORF">QO010_001933</name>
</gene>
<keyword evidence="1" id="KW-0378">Hydrolase</keyword>
<dbReference type="PRINTS" id="PR00412">
    <property type="entry name" value="EPOXHYDRLASE"/>
</dbReference>
<dbReference type="Pfam" id="PF00561">
    <property type="entry name" value="Abhydrolase_1"/>
    <property type="match status" value="1"/>
</dbReference>
<accession>A0ABU0IT67</accession>
<feature type="domain" description="AB hydrolase-1" evidence="2">
    <location>
        <begin position="28"/>
        <end position="274"/>
    </location>
</feature>
<dbReference type="PRINTS" id="PR00111">
    <property type="entry name" value="ABHYDROLASE"/>
</dbReference>
<organism evidence="3 4">
    <name type="scientific">Caulobacter ginsengisoli</name>
    <dbReference type="NCBI Taxonomy" id="400775"/>
    <lineage>
        <taxon>Bacteria</taxon>
        <taxon>Pseudomonadati</taxon>
        <taxon>Pseudomonadota</taxon>
        <taxon>Alphaproteobacteria</taxon>
        <taxon>Caulobacterales</taxon>
        <taxon>Caulobacteraceae</taxon>
        <taxon>Caulobacter</taxon>
    </lineage>
</organism>
<comment type="caution">
    <text evidence="3">The sequence shown here is derived from an EMBL/GenBank/DDBJ whole genome shotgun (WGS) entry which is preliminary data.</text>
</comment>
<dbReference type="InterPro" id="IPR000073">
    <property type="entry name" value="AB_hydrolase_1"/>
</dbReference>
<keyword evidence="4" id="KW-1185">Reference proteome</keyword>
<dbReference type="InterPro" id="IPR000639">
    <property type="entry name" value="Epox_hydrolase-like"/>
</dbReference>
<dbReference type="PANTHER" id="PTHR43329">
    <property type="entry name" value="EPOXIDE HYDROLASE"/>
    <property type="match status" value="1"/>
</dbReference>
<dbReference type="RefSeq" id="WP_307348602.1">
    <property type="nucleotide sequence ID" value="NZ_JAUSVS010000002.1"/>
</dbReference>
<reference evidence="3 4" key="1">
    <citation type="submission" date="2023-07" db="EMBL/GenBank/DDBJ databases">
        <title>Genomic Encyclopedia of Type Strains, Phase IV (KMG-IV): sequencing the most valuable type-strain genomes for metagenomic binning, comparative biology and taxonomic classification.</title>
        <authorList>
            <person name="Goeker M."/>
        </authorList>
    </citation>
    <scope>NUCLEOTIDE SEQUENCE [LARGE SCALE GENOMIC DNA]</scope>
    <source>
        <strain evidence="3 4">DSM 18695</strain>
    </source>
</reference>
<evidence type="ECO:0000313" key="3">
    <source>
        <dbReference type="EMBL" id="MDQ0464162.1"/>
    </source>
</evidence>
<dbReference type="Proteomes" id="UP001228905">
    <property type="component" value="Unassembled WGS sequence"/>
</dbReference>
<evidence type="ECO:0000313" key="4">
    <source>
        <dbReference type="Proteomes" id="UP001228905"/>
    </source>
</evidence>
<dbReference type="EMBL" id="JAUSVS010000002">
    <property type="protein sequence ID" value="MDQ0464162.1"/>
    <property type="molecule type" value="Genomic_DNA"/>
</dbReference>